<evidence type="ECO:0000259" key="1">
    <source>
        <dbReference type="Pfam" id="PF05099"/>
    </source>
</evidence>
<reference evidence="3" key="1">
    <citation type="submission" date="2016-11" db="EMBL/GenBank/DDBJ databases">
        <authorList>
            <person name="Shukria A."/>
            <person name="Stevens D.C."/>
        </authorList>
    </citation>
    <scope>NUCLEOTIDE SEQUENCE [LARGE SCALE GENOMIC DNA]</scope>
    <source>
        <strain evidence="3">Cbfe23</strain>
    </source>
</reference>
<dbReference type="CDD" id="cd07177">
    <property type="entry name" value="terB_like"/>
    <property type="match status" value="1"/>
</dbReference>
<sequence length="111" mass="12235">MSQTTADDRFNIEVLKLMIQLAWSDGRLDARESGLIQGVARSWNVPESEFAALKKLLAHGGAPPAPDLALLRDRPDEVFEAVRAIIASDGELRAEEKELLEELRVILGPES</sequence>
<dbReference type="AlphaFoldDB" id="A0A1L9B588"/>
<dbReference type="Gene3D" id="1.10.3680.10">
    <property type="entry name" value="TerB-like"/>
    <property type="match status" value="1"/>
</dbReference>
<keyword evidence="3" id="KW-1185">Reference proteome</keyword>
<gene>
    <name evidence="2" type="ORF">BON30_29550</name>
</gene>
<dbReference type="Proteomes" id="UP000182229">
    <property type="component" value="Unassembled WGS sequence"/>
</dbReference>
<protein>
    <recommendedName>
        <fullName evidence="1">Co-chaperone DjlA N-terminal domain-containing protein</fullName>
    </recommendedName>
</protein>
<name>A0A1L9B588_9BACT</name>
<dbReference type="InterPro" id="IPR029024">
    <property type="entry name" value="TerB-like"/>
</dbReference>
<dbReference type="Pfam" id="PF05099">
    <property type="entry name" value="TerB"/>
    <property type="match status" value="1"/>
</dbReference>
<evidence type="ECO:0000313" key="2">
    <source>
        <dbReference type="EMBL" id="OJH37427.1"/>
    </source>
</evidence>
<feature type="domain" description="Co-chaperone DjlA N-terminal" evidence="1">
    <location>
        <begin position="11"/>
        <end position="54"/>
    </location>
</feature>
<accession>A0A1L9B588</accession>
<comment type="caution">
    <text evidence="2">The sequence shown here is derived from an EMBL/GenBank/DDBJ whole genome shotgun (WGS) entry which is preliminary data.</text>
</comment>
<evidence type="ECO:0000313" key="3">
    <source>
        <dbReference type="Proteomes" id="UP000182229"/>
    </source>
</evidence>
<dbReference type="InterPro" id="IPR007791">
    <property type="entry name" value="DjlA_N"/>
</dbReference>
<organism evidence="2 3">
    <name type="scientific">Cystobacter ferrugineus</name>
    <dbReference type="NCBI Taxonomy" id="83449"/>
    <lineage>
        <taxon>Bacteria</taxon>
        <taxon>Pseudomonadati</taxon>
        <taxon>Myxococcota</taxon>
        <taxon>Myxococcia</taxon>
        <taxon>Myxococcales</taxon>
        <taxon>Cystobacterineae</taxon>
        <taxon>Archangiaceae</taxon>
        <taxon>Cystobacter</taxon>
    </lineage>
</organism>
<dbReference type="RefSeq" id="WP_071901763.1">
    <property type="nucleotide sequence ID" value="NZ_MPIN01000008.1"/>
</dbReference>
<proteinExistence type="predicted"/>
<dbReference type="EMBL" id="MPIN01000008">
    <property type="protein sequence ID" value="OJH37427.1"/>
    <property type="molecule type" value="Genomic_DNA"/>
</dbReference>
<reference evidence="2 3" key="2">
    <citation type="submission" date="2016-12" db="EMBL/GenBank/DDBJ databases">
        <title>Draft Genome Sequence of Cystobacter ferrugineus Strain Cbfe23.</title>
        <authorList>
            <person name="Akbar S."/>
            <person name="Dowd S.E."/>
            <person name="Stevens D.C."/>
        </authorList>
    </citation>
    <scope>NUCLEOTIDE SEQUENCE [LARGE SCALE GENOMIC DNA]</scope>
    <source>
        <strain evidence="2 3">Cbfe23</strain>
    </source>
</reference>
<dbReference type="SUPFAM" id="SSF158682">
    <property type="entry name" value="TerB-like"/>
    <property type="match status" value="1"/>
</dbReference>